<name>A0A087SQJ4_AUXPR</name>
<evidence type="ECO:0000256" key="1">
    <source>
        <dbReference type="SAM" id="MobiDB-lite"/>
    </source>
</evidence>
<feature type="region of interest" description="Disordered" evidence="1">
    <location>
        <begin position="86"/>
        <end position="146"/>
    </location>
</feature>
<protein>
    <recommendedName>
        <fullName evidence="4">rRNA-processing protein FYV7</fullName>
    </recommendedName>
</protein>
<dbReference type="Proteomes" id="UP000028924">
    <property type="component" value="Unassembled WGS sequence"/>
</dbReference>
<evidence type="ECO:0000313" key="3">
    <source>
        <dbReference type="Proteomes" id="UP000028924"/>
    </source>
</evidence>
<reference evidence="2 3" key="1">
    <citation type="journal article" date="2014" name="BMC Genomics">
        <title>Oil accumulation mechanisms of the oleaginous microalga Chlorella protothecoides revealed through its genome, transcriptomes, and proteomes.</title>
        <authorList>
            <person name="Gao C."/>
            <person name="Wang Y."/>
            <person name="Shen Y."/>
            <person name="Yan D."/>
            <person name="He X."/>
            <person name="Dai J."/>
            <person name="Wu Q."/>
        </authorList>
    </citation>
    <scope>NUCLEOTIDE SEQUENCE [LARGE SCALE GENOMIC DNA]</scope>
    <source>
        <strain evidence="2 3">0710</strain>
    </source>
</reference>
<accession>A0A087SQJ4</accession>
<sequence>GSKLDGFARGKQSTYDPVARREKERALNAKTVNKYRKLQKRLAAAGEHEAGHRHEVSTAWCGCGRCEHHSTPVQLMSPIRHAQGVDGSAGTLSGAPSAGALFPPATDALGSHGHGRPRVSDDGKEEGEDVNSAARFPAEGRKSHGSQLLRLAEKVGATKEAAHQEAETRRAEAVERKRKLAQDKKRRAAKHQTLMKRTGRGQPVMKHRIEMLLDKLQS</sequence>
<dbReference type="InterPro" id="IPR013730">
    <property type="entry name" value="Fyv7/TAP26"/>
</dbReference>
<dbReference type="AlphaFoldDB" id="A0A087SQJ4"/>
<dbReference type="RefSeq" id="XP_011401005.1">
    <property type="nucleotide sequence ID" value="XM_011402703.1"/>
</dbReference>
<feature type="non-terminal residue" evidence="2">
    <location>
        <position position="1"/>
    </location>
</feature>
<evidence type="ECO:0000313" key="2">
    <source>
        <dbReference type="EMBL" id="KFM27998.1"/>
    </source>
</evidence>
<organism evidence="2 3">
    <name type="scientific">Auxenochlorella protothecoides</name>
    <name type="common">Green microalga</name>
    <name type="synonym">Chlorella protothecoides</name>
    <dbReference type="NCBI Taxonomy" id="3075"/>
    <lineage>
        <taxon>Eukaryota</taxon>
        <taxon>Viridiplantae</taxon>
        <taxon>Chlorophyta</taxon>
        <taxon>core chlorophytes</taxon>
        <taxon>Trebouxiophyceae</taxon>
        <taxon>Chlorellales</taxon>
        <taxon>Chlorellaceae</taxon>
        <taxon>Auxenochlorella</taxon>
    </lineage>
</organism>
<dbReference type="OrthoDB" id="515882at2759"/>
<proteinExistence type="predicted"/>
<gene>
    <name evidence="2" type="ORF">F751_0684</name>
</gene>
<feature type="compositionally biased region" description="Basic residues" evidence="1">
    <location>
        <begin position="184"/>
        <end position="199"/>
    </location>
</feature>
<evidence type="ECO:0008006" key="4">
    <source>
        <dbReference type="Google" id="ProtNLM"/>
    </source>
</evidence>
<dbReference type="GO" id="GO:0005634">
    <property type="term" value="C:nucleus"/>
    <property type="evidence" value="ECO:0007669"/>
    <property type="project" value="TreeGrafter"/>
</dbReference>
<feature type="region of interest" description="Disordered" evidence="1">
    <location>
        <begin position="158"/>
        <end position="204"/>
    </location>
</feature>
<feature type="compositionally biased region" description="Basic and acidic residues" evidence="1">
    <location>
        <begin position="158"/>
        <end position="183"/>
    </location>
</feature>
<dbReference type="KEGG" id="apro:F751_0684"/>
<dbReference type="PANTHER" id="PTHR15657">
    <property type="entry name" value="THYROID TRANSCRIPTION FACTOR 1-ASSOCIATED PROTEIN 26"/>
    <property type="match status" value="1"/>
</dbReference>
<dbReference type="EMBL" id="KL662160">
    <property type="protein sequence ID" value="KFM27998.1"/>
    <property type="molecule type" value="Genomic_DNA"/>
</dbReference>
<dbReference type="Pfam" id="PF08524">
    <property type="entry name" value="rRNA_processing"/>
    <property type="match status" value="1"/>
</dbReference>
<keyword evidence="3" id="KW-1185">Reference proteome</keyword>
<dbReference type="GeneID" id="23612075"/>
<dbReference type="PANTHER" id="PTHR15657:SF1">
    <property type="entry name" value="THYROID TRANSCRIPTION FACTOR 1-ASSOCIATED PROTEIN 26"/>
    <property type="match status" value="1"/>
</dbReference>